<dbReference type="EMBL" id="JBHSKM010000032">
    <property type="protein sequence ID" value="MFC5219019.1"/>
    <property type="molecule type" value="Genomic_DNA"/>
</dbReference>
<evidence type="ECO:0000256" key="1">
    <source>
        <dbReference type="SAM" id="MobiDB-lite"/>
    </source>
</evidence>
<evidence type="ECO:0000313" key="3">
    <source>
        <dbReference type="Proteomes" id="UP001596263"/>
    </source>
</evidence>
<organism evidence="2 3">
    <name type="scientific">Streptomyces coerulescens</name>
    <dbReference type="NCBI Taxonomy" id="29304"/>
    <lineage>
        <taxon>Bacteria</taxon>
        <taxon>Bacillati</taxon>
        <taxon>Actinomycetota</taxon>
        <taxon>Actinomycetes</taxon>
        <taxon>Kitasatosporales</taxon>
        <taxon>Streptomycetaceae</taxon>
        <taxon>Streptomyces</taxon>
    </lineage>
</organism>
<gene>
    <name evidence="2" type="ORF">ACFPQ9_34785</name>
</gene>
<reference evidence="3" key="1">
    <citation type="journal article" date="2019" name="Int. J. Syst. Evol. Microbiol.">
        <title>The Global Catalogue of Microorganisms (GCM) 10K type strain sequencing project: providing services to taxonomists for standard genome sequencing and annotation.</title>
        <authorList>
            <consortium name="The Broad Institute Genomics Platform"/>
            <consortium name="The Broad Institute Genome Sequencing Center for Infectious Disease"/>
            <person name="Wu L."/>
            <person name="Ma J."/>
        </authorList>
    </citation>
    <scope>NUCLEOTIDE SEQUENCE [LARGE SCALE GENOMIC DNA]</scope>
    <source>
        <strain evidence="3">KCTC 42586</strain>
    </source>
</reference>
<feature type="compositionally biased region" description="Polar residues" evidence="1">
    <location>
        <begin position="25"/>
        <end position="35"/>
    </location>
</feature>
<sequence length="83" mass="8797">MMVVTRVSYRLPAVIAGREAVVNAGGQQVKPQAEQTEPAGSGEEVAPGTDDALILPSLAPTAASGHRSWSAALRWSLRVERSW</sequence>
<keyword evidence="3" id="KW-1185">Reference proteome</keyword>
<proteinExistence type="predicted"/>
<evidence type="ECO:0000313" key="2">
    <source>
        <dbReference type="EMBL" id="MFC5219019.1"/>
    </source>
</evidence>
<protein>
    <submittedName>
        <fullName evidence="2">Uncharacterized protein</fullName>
    </submittedName>
</protein>
<dbReference type="Proteomes" id="UP001596263">
    <property type="component" value="Unassembled WGS sequence"/>
</dbReference>
<feature type="region of interest" description="Disordered" evidence="1">
    <location>
        <begin position="25"/>
        <end position="49"/>
    </location>
</feature>
<accession>A0ABW0CSW0</accession>
<comment type="caution">
    <text evidence="2">The sequence shown here is derived from an EMBL/GenBank/DDBJ whole genome shotgun (WGS) entry which is preliminary data.</text>
</comment>
<name>A0ABW0CSW0_STRCD</name>